<dbReference type="InterPro" id="IPR013430">
    <property type="entry name" value="Toxin_antidote_HigA"/>
</dbReference>
<proteinExistence type="predicted"/>
<accession>A0AAW9RW15</accession>
<dbReference type="AlphaFoldDB" id="A0AAW9RW15"/>
<dbReference type="Proteomes" id="UP001378188">
    <property type="component" value="Unassembled WGS sequence"/>
</dbReference>
<keyword evidence="1" id="KW-0238">DNA-binding</keyword>
<gene>
    <name evidence="3" type="ORF">V3328_23640</name>
</gene>
<dbReference type="InterPro" id="IPR010982">
    <property type="entry name" value="Lambda_DNA-bd_dom_sf"/>
</dbReference>
<organism evidence="3 4">
    <name type="scientific">Microbaculum marinum</name>
    <dbReference type="NCBI Taxonomy" id="1764581"/>
    <lineage>
        <taxon>Bacteria</taxon>
        <taxon>Pseudomonadati</taxon>
        <taxon>Pseudomonadota</taxon>
        <taxon>Alphaproteobacteria</taxon>
        <taxon>Hyphomicrobiales</taxon>
        <taxon>Tepidamorphaceae</taxon>
        <taxon>Microbaculum</taxon>
    </lineage>
</organism>
<feature type="domain" description="HTH cro/C1-type" evidence="2">
    <location>
        <begin position="18"/>
        <end position="64"/>
    </location>
</feature>
<dbReference type="PANTHER" id="PTHR36924">
    <property type="entry name" value="ANTITOXIN HIGA-1"/>
    <property type="match status" value="1"/>
</dbReference>
<reference evidence="3 4" key="1">
    <citation type="submission" date="2024-02" db="EMBL/GenBank/DDBJ databases">
        <title>Genome analysis and characterization of Microbaculum marinisediminis sp. nov., isolated from marine sediment.</title>
        <authorList>
            <person name="Du Z.-J."/>
            <person name="Ye Y.-Q."/>
            <person name="Zhang Z.-R."/>
            <person name="Yuan S.-M."/>
            <person name="Zhang X.-Y."/>
        </authorList>
    </citation>
    <scope>NUCLEOTIDE SEQUENCE [LARGE SCALE GENOMIC DNA]</scope>
    <source>
        <strain evidence="3 4">SDUM1044001</strain>
    </source>
</reference>
<dbReference type="InterPro" id="IPR001387">
    <property type="entry name" value="Cro/C1-type_HTH"/>
</dbReference>
<dbReference type="Pfam" id="PF01381">
    <property type="entry name" value="HTH_3"/>
    <property type="match status" value="1"/>
</dbReference>
<sequence length="101" mass="10889">MVDRDPSRRPTHPGAMLREFVLPAAGISVKQAAQMMGVSRQNLHRILAEKGPVTSEMALRIGKFAGNGPELWLAMQQAVDLWDARQAIGTDIEAIPTVGAA</sequence>
<dbReference type="SUPFAM" id="SSF47413">
    <property type="entry name" value="lambda repressor-like DNA-binding domains"/>
    <property type="match status" value="1"/>
</dbReference>
<dbReference type="NCBIfam" id="TIGR02607">
    <property type="entry name" value="antidote_HigA"/>
    <property type="match status" value="1"/>
</dbReference>
<comment type="caution">
    <text evidence="3">The sequence shown here is derived from an EMBL/GenBank/DDBJ whole genome shotgun (WGS) entry which is preliminary data.</text>
</comment>
<name>A0AAW9RW15_9HYPH</name>
<evidence type="ECO:0000259" key="2">
    <source>
        <dbReference type="Pfam" id="PF01381"/>
    </source>
</evidence>
<evidence type="ECO:0000256" key="1">
    <source>
        <dbReference type="ARBA" id="ARBA00023125"/>
    </source>
</evidence>
<evidence type="ECO:0000313" key="3">
    <source>
        <dbReference type="EMBL" id="MEJ8574492.1"/>
    </source>
</evidence>
<dbReference type="GO" id="GO:0003677">
    <property type="term" value="F:DNA binding"/>
    <property type="evidence" value="ECO:0007669"/>
    <property type="project" value="UniProtKB-KW"/>
</dbReference>
<evidence type="ECO:0000313" key="4">
    <source>
        <dbReference type="Proteomes" id="UP001378188"/>
    </source>
</evidence>
<protein>
    <submittedName>
        <fullName evidence="3">HigA family addiction module antitoxin</fullName>
    </submittedName>
</protein>
<dbReference type="Gene3D" id="1.10.260.40">
    <property type="entry name" value="lambda repressor-like DNA-binding domains"/>
    <property type="match status" value="1"/>
</dbReference>
<dbReference type="CDD" id="cd00093">
    <property type="entry name" value="HTH_XRE"/>
    <property type="match status" value="1"/>
</dbReference>
<keyword evidence="4" id="KW-1185">Reference proteome</keyword>
<dbReference type="PANTHER" id="PTHR36924:SF1">
    <property type="entry name" value="ANTITOXIN HIGA-1"/>
    <property type="match status" value="1"/>
</dbReference>
<dbReference type="RefSeq" id="WP_340332193.1">
    <property type="nucleotide sequence ID" value="NZ_JAZHOF010000012.1"/>
</dbReference>
<dbReference type="EMBL" id="JAZHOF010000012">
    <property type="protein sequence ID" value="MEJ8574492.1"/>
    <property type="molecule type" value="Genomic_DNA"/>
</dbReference>